<dbReference type="RefSeq" id="WP_166505620.1">
    <property type="nucleotide sequence ID" value="NZ_JAKNTL010000007.1"/>
</dbReference>
<keyword evidence="2" id="KW-0472">Membrane</keyword>
<proteinExistence type="predicted"/>
<protein>
    <submittedName>
        <fullName evidence="3">Uncharacterized protein</fullName>
    </submittedName>
</protein>
<dbReference type="AlphaFoldDB" id="A0A2P2BSC5"/>
<organism evidence="3 4">
    <name type="scientific">Romboutsia hominis</name>
    <dbReference type="NCBI Taxonomy" id="1507512"/>
    <lineage>
        <taxon>Bacteria</taxon>
        <taxon>Bacillati</taxon>
        <taxon>Bacillota</taxon>
        <taxon>Clostridia</taxon>
        <taxon>Peptostreptococcales</taxon>
        <taxon>Peptostreptococcaceae</taxon>
        <taxon>Romboutsia</taxon>
    </lineage>
</organism>
<feature type="region of interest" description="Disordered" evidence="1">
    <location>
        <begin position="1"/>
        <end position="27"/>
    </location>
</feature>
<keyword evidence="2" id="KW-0812">Transmembrane</keyword>
<name>A0A2P2BSC5_9FIRM</name>
<gene>
    <name evidence="3" type="ORF">FRIFI_1717</name>
</gene>
<accession>A0A2P2BSC5</accession>
<evidence type="ECO:0000256" key="1">
    <source>
        <dbReference type="SAM" id="MobiDB-lite"/>
    </source>
</evidence>
<dbReference type="KEGG" id="rhom:FRIFI_1717"/>
<reference evidence="3 4" key="1">
    <citation type="submission" date="2014-09" db="EMBL/GenBank/DDBJ databases">
        <authorList>
            <person name="Hornung B.V."/>
        </authorList>
    </citation>
    <scope>NUCLEOTIDE SEQUENCE [LARGE SCALE GENOMIC DNA]</scope>
    <source>
        <strain evidence="3 4">FRIFI</strain>
    </source>
</reference>
<sequence>MKTTVNKTIPFKQRDNDKNNNIKPDNKSNVYGKVIPYPRFKKKKEKSVNFIKNNKIFFIILSIVLFFSLIFFIDTTLLKGKIGPTGRPLSINKQTNIAVSDKEFKTYSEILEKDIVSILSINSKYNISPNSMHKNGDRVYVQGDIHINGKNSQPFDAILDNSNTSSIVINGDEYVK</sequence>
<feature type="compositionally biased region" description="Basic and acidic residues" evidence="1">
    <location>
        <begin position="12"/>
        <end position="26"/>
    </location>
</feature>
<dbReference type="EMBL" id="LN650648">
    <property type="protein sequence ID" value="CEI73250.1"/>
    <property type="molecule type" value="Genomic_DNA"/>
</dbReference>
<feature type="transmembrane region" description="Helical" evidence="2">
    <location>
        <begin position="56"/>
        <end position="78"/>
    </location>
</feature>
<keyword evidence="4" id="KW-1185">Reference proteome</keyword>
<dbReference type="Proteomes" id="UP000245695">
    <property type="component" value="Chromosome 1"/>
</dbReference>
<keyword evidence="2" id="KW-1133">Transmembrane helix</keyword>
<evidence type="ECO:0000313" key="4">
    <source>
        <dbReference type="Proteomes" id="UP000245695"/>
    </source>
</evidence>
<evidence type="ECO:0000313" key="3">
    <source>
        <dbReference type="EMBL" id="CEI73250.1"/>
    </source>
</evidence>
<evidence type="ECO:0000256" key="2">
    <source>
        <dbReference type="SAM" id="Phobius"/>
    </source>
</evidence>